<proteinExistence type="predicted"/>
<keyword evidence="3" id="KW-1185">Reference proteome</keyword>
<dbReference type="CDD" id="cd06260">
    <property type="entry name" value="DUF820-like"/>
    <property type="match status" value="1"/>
</dbReference>
<evidence type="ECO:0000313" key="2">
    <source>
        <dbReference type="EMBL" id="MBB6171649.1"/>
    </source>
</evidence>
<gene>
    <name evidence="2" type="ORF">HNR23_001709</name>
</gene>
<dbReference type="PANTHER" id="PTHR35400:SF3">
    <property type="entry name" value="SLL1072 PROTEIN"/>
    <property type="match status" value="1"/>
</dbReference>
<keyword evidence="2" id="KW-0378">Hydrolase</keyword>
<dbReference type="Gene3D" id="3.90.1570.10">
    <property type="entry name" value="tt1808, chain A"/>
    <property type="match status" value="1"/>
</dbReference>
<keyword evidence="2" id="KW-0255">Endonuclease</keyword>
<protein>
    <submittedName>
        <fullName evidence="2">Uma2 family endonuclease</fullName>
    </submittedName>
</protein>
<dbReference type="PANTHER" id="PTHR35400">
    <property type="entry name" value="SLR1083 PROTEIN"/>
    <property type="match status" value="1"/>
</dbReference>
<evidence type="ECO:0000313" key="3">
    <source>
        <dbReference type="Proteomes" id="UP000546642"/>
    </source>
</evidence>
<dbReference type="GO" id="GO:0004519">
    <property type="term" value="F:endonuclease activity"/>
    <property type="evidence" value="ECO:0007669"/>
    <property type="project" value="UniProtKB-KW"/>
</dbReference>
<dbReference type="Proteomes" id="UP000546642">
    <property type="component" value="Unassembled WGS sequence"/>
</dbReference>
<comment type="caution">
    <text evidence="2">The sequence shown here is derived from an EMBL/GenBank/DDBJ whole genome shotgun (WGS) entry which is preliminary data.</text>
</comment>
<organism evidence="2 3">
    <name type="scientific">Nocardiopsis mwathae</name>
    <dbReference type="NCBI Taxonomy" id="1472723"/>
    <lineage>
        <taxon>Bacteria</taxon>
        <taxon>Bacillati</taxon>
        <taxon>Actinomycetota</taxon>
        <taxon>Actinomycetes</taxon>
        <taxon>Streptosporangiales</taxon>
        <taxon>Nocardiopsidaceae</taxon>
        <taxon>Nocardiopsis</taxon>
    </lineage>
</organism>
<dbReference type="InterPro" id="IPR008538">
    <property type="entry name" value="Uma2"/>
</dbReference>
<evidence type="ECO:0000259" key="1">
    <source>
        <dbReference type="Pfam" id="PF05685"/>
    </source>
</evidence>
<dbReference type="EMBL" id="JACHDS010000001">
    <property type="protein sequence ID" value="MBB6171649.1"/>
    <property type="molecule type" value="Genomic_DNA"/>
</dbReference>
<dbReference type="InterPro" id="IPR011335">
    <property type="entry name" value="Restrct_endonuc-II-like"/>
</dbReference>
<feature type="domain" description="Putative restriction endonuclease" evidence="1">
    <location>
        <begin position="22"/>
        <end position="190"/>
    </location>
</feature>
<keyword evidence="2" id="KW-0540">Nuclease</keyword>
<dbReference type="SUPFAM" id="SSF52980">
    <property type="entry name" value="Restriction endonuclease-like"/>
    <property type="match status" value="1"/>
</dbReference>
<dbReference type="AlphaFoldDB" id="A0A7X0D613"/>
<accession>A0A7X0D613</accession>
<sequence>MLIAQHTPPSGQPRLPMSPELFEELARIADREEDVKLEYINGKVWAEPVPDSDHAAIISWLFAQFVPYRAEIEMLTGQGIKVDGYHNGRAIPDGIIAPKRHFHGQGEYPDPDGVIAAIEITSWDTDTHTRDRVEKPRSYAQSGIGVYILIDRDTDAVIVHSRPEGGLYREISEFPYGEPVTLPGLGITLDTEELKDFAR</sequence>
<reference evidence="2 3" key="1">
    <citation type="submission" date="2020-08" db="EMBL/GenBank/DDBJ databases">
        <title>Sequencing the genomes of 1000 actinobacteria strains.</title>
        <authorList>
            <person name="Klenk H.-P."/>
        </authorList>
    </citation>
    <scope>NUCLEOTIDE SEQUENCE [LARGE SCALE GENOMIC DNA]</scope>
    <source>
        <strain evidence="2 3">DSM 46659</strain>
    </source>
</reference>
<dbReference type="RefSeq" id="WP_184074883.1">
    <property type="nucleotide sequence ID" value="NZ_JACHDS010000001.1"/>
</dbReference>
<name>A0A7X0D613_9ACTN</name>
<dbReference type="InterPro" id="IPR012296">
    <property type="entry name" value="Nuclease_put_TT1808"/>
</dbReference>
<dbReference type="Pfam" id="PF05685">
    <property type="entry name" value="Uma2"/>
    <property type="match status" value="1"/>
</dbReference>